<name>A0A1W2AXT8_9BACT</name>
<dbReference type="GO" id="GO:0016779">
    <property type="term" value="F:nucleotidyltransferase activity"/>
    <property type="evidence" value="ECO:0007669"/>
    <property type="project" value="UniProtKB-KW"/>
</dbReference>
<comment type="similarity">
    <text evidence="1">Belongs to the MoeA family.</text>
</comment>
<evidence type="ECO:0000256" key="1">
    <source>
        <dbReference type="RuleBase" id="RU365090"/>
    </source>
</evidence>
<dbReference type="InterPro" id="IPR001453">
    <property type="entry name" value="MoaB/Mog_dom"/>
</dbReference>
<dbReference type="RefSeq" id="WP_084068083.1">
    <property type="nucleotide sequence ID" value="NZ_FWXY01000006.1"/>
</dbReference>
<organism evidence="3 4">
    <name type="scientific">Desulfocicer vacuolatum DSM 3385</name>
    <dbReference type="NCBI Taxonomy" id="1121400"/>
    <lineage>
        <taxon>Bacteria</taxon>
        <taxon>Pseudomonadati</taxon>
        <taxon>Thermodesulfobacteriota</taxon>
        <taxon>Desulfobacteria</taxon>
        <taxon>Desulfobacterales</taxon>
        <taxon>Desulfobacteraceae</taxon>
        <taxon>Desulfocicer</taxon>
    </lineage>
</organism>
<dbReference type="Proteomes" id="UP000192418">
    <property type="component" value="Unassembled WGS sequence"/>
</dbReference>
<keyword evidence="1" id="KW-0500">Molybdenum</keyword>
<dbReference type="SUPFAM" id="SSF53218">
    <property type="entry name" value="Molybdenum cofactor biosynthesis proteins"/>
    <property type="match status" value="1"/>
</dbReference>
<dbReference type="PANTHER" id="PTHR10192">
    <property type="entry name" value="MOLYBDOPTERIN BIOSYNTHESIS PROTEIN"/>
    <property type="match status" value="1"/>
</dbReference>
<dbReference type="UniPathway" id="UPA00344"/>
<keyword evidence="1 3" id="KW-0808">Transferase</keyword>
<dbReference type="InterPro" id="IPR038987">
    <property type="entry name" value="MoeA-like"/>
</dbReference>
<accession>A0A1W2AXT8</accession>
<comment type="cofactor">
    <cofactor evidence="1">
        <name>Mg(2+)</name>
        <dbReference type="ChEBI" id="CHEBI:18420"/>
    </cofactor>
</comment>
<dbReference type="STRING" id="1121400.SAMN02746065_106131"/>
<dbReference type="CDD" id="cd03522">
    <property type="entry name" value="MoeA_like"/>
    <property type="match status" value="1"/>
</dbReference>
<dbReference type="OrthoDB" id="9767940at2"/>
<proteinExistence type="inferred from homology"/>
<keyword evidence="3" id="KW-0548">Nucleotidyltransferase</keyword>
<evidence type="ECO:0000313" key="4">
    <source>
        <dbReference type="Proteomes" id="UP000192418"/>
    </source>
</evidence>
<dbReference type="Pfam" id="PF00994">
    <property type="entry name" value="MoCF_biosynth"/>
    <property type="match status" value="1"/>
</dbReference>
<keyword evidence="4" id="KW-1185">Reference proteome</keyword>
<dbReference type="GO" id="GO:0046872">
    <property type="term" value="F:metal ion binding"/>
    <property type="evidence" value="ECO:0007669"/>
    <property type="project" value="UniProtKB-UniRule"/>
</dbReference>
<dbReference type="SMART" id="SM00852">
    <property type="entry name" value="MoCF_biosynth"/>
    <property type="match status" value="1"/>
</dbReference>
<dbReference type="EMBL" id="FWXY01000006">
    <property type="protein sequence ID" value="SMC65360.1"/>
    <property type="molecule type" value="Genomic_DNA"/>
</dbReference>
<keyword evidence="1" id="KW-0501">Molybdenum cofactor biosynthesis</keyword>
<comment type="function">
    <text evidence="1">Catalyzes the insertion of molybdate into adenylated molybdopterin with the concomitant release of AMP.</text>
</comment>
<dbReference type="Gene3D" id="3.40.980.10">
    <property type="entry name" value="MoaB/Mog-like domain"/>
    <property type="match status" value="1"/>
</dbReference>
<dbReference type="InterPro" id="IPR036425">
    <property type="entry name" value="MoaB/Mog-like_dom_sf"/>
</dbReference>
<dbReference type="GO" id="GO:0061599">
    <property type="term" value="F:molybdopterin molybdotransferase activity"/>
    <property type="evidence" value="ECO:0007669"/>
    <property type="project" value="UniProtKB-UniRule"/>
</dbReference>
<dbReference type="PANTHER" id="PTHR10192:SF28">
    <property type="entry name" value="MOLYBDOPTERIN MOLYBDENUMTRANSFERASE"/>
    <property type="match status" value="1"/>
</dbReference>
<evidence type="ECO:0000259" key="2">
    <source>
        <dbReference type="SMART" id="SM00852"/>
    </source>
</evidence>
<evidence type="ECO:0000313" key="3">
    <source>
        <dbReference type="EMBL" id="SMC65360.1"/>
    </source>
</evidence>
<keyword evidence="1" id="KW-0479">Metal-binding</keyword>
<gene>
    <name evidence="3" type="ORF">SAMN02746065_106131</name>
</gene>
<comment type="pathway">
    <text evidence="1">Cofactor biosynthesis; molybdopterin biosynthesis.</text>
</comment>
<keyword evidence="1" id="KW-0460">Magnesium</keyword>
<dbReference type="EC" id="2.10.1.1" evidence="1"/>
<comment type="catalytic activity">
    <reaction evidence="1">
        <text>adenylyl-molybdopterin + molybdate = Mo-molybdopterin + AMP + H(+)</text>
        <dbReference type="Rhea" id="RHEA:35047"/>
        <dbReference type="ChEBI" id="CHEBI:15378"/>
        <dbReference type="ChEBI" id="CHEBI:36264"/>
        <dbReference type="ChEBI" id="CHEBI:62727"/>
        <dbReference type="ChEBI" id="CHEBI:71302"/>
        <dbReference type="ChEBI" id="CHEBI:456215"/>
    </reaction>
</comment>
<dbReference type="GO" id="GO:0005829">
    <property type="term" value="C:cytosol"/>
    <property type="evidence" value="ECO:0007669"/>
    <property type="project" value="TreeGrafter"/>
</dbReference>
<feature type="domain" description="MoaB/Mog" evidence="2">
    <location>
        <begin position="173"/>
        <end position="305"/>
    </location>
</feature>
<dbReference type="AlphaFoldDB" id="A0A1W2AXT8"/>
<reference evidence="3 4" key="1">
    <citation type="submission" date="2017-04" db="EMBL/GenBank/DDBJ databases">
        <authorList>
            <person name="Afonso C.L."/>
            <person name="Miller P.J."/>
            <person name="Scott M.A."/>
            <person name="Spackman E."/>
            <person name="Goraichik I."/>
            <person name="Dimitrov K.M."/>
            <person name="Suarez D.L."/>
            <person name="Swayne D.E."/>
        </authorList>
    </citation>
    <scope>NUCLEOTIDE SEQUENCE [LARGE SCALE GENOMIC DNA]</scope>
    <source>
        <strain evidence="3 4">DSM 3385</strain>
    </source>
</reference>
<sequence>MKSIPVEKAVGMILCHDITEIVPDIFKGPAFKKGHVITAADIPRMLDIGKRHIYVSDFEGRVHENDAARRIALAASGSGIELTQPVEGKVTFVAQHQGLLKINVEALEKINAIDEVMFATLHTLQTVKEKQDLAGTRIIPLAIEDEKIKAVEEICRTHFPIIEIKPFAPLKVGMIITGSEVFSGRIKDKFGPVVKKKFKDLGSDVFREILVSDDREMTVNAIHELVADGAQMIALTGGMSVDPDDQTPASIRAAGGDVVTYGAPVLPGAMFMISFLDKIPVIGLPGCVMYHRASIFDLIVPRLLAGENVDRMTIAGMGHGGYCSNCKNCRFPICGFGK</sequence>
<protein>
    <recommendedName>
        <fullName evidence="1">Molybdopterin molybdenumtransferase</fullName>
        <ecNumber evidence="1">2.10.1.1</ecNumber>
    </recommendedName>
</protein>
<dbReference type="GO" id="GO:0006777">
    <property type="term" value="P:Mo-molybdopterin cofactor biosynthetic process"/>
    <property type="evidence" value="ECO:0007669"/>
    <property type="project" value="UniProtKB-UniRule"/>
</dbReference>